<evidence type="ECO:0000256" key="3">
    <source>
        <dbReference type="ARBA" id="ARBA00005189"/>
    </source>
</evidence>
<dbReference type="SUPFAM" id="SSF53383">
    <property type="entry name" value="PLP-dependent transferases"/>
    <property type="match status" value="1"/>
</dbReference>
<dbReference type="GO" id="GO:0008710">
    <property type="term" value="F:8-amino-7-oxononanoate synthase activity"/>
    <property type="evidence" value="ECO:0007669"/>
    <property type="project" value="UniProtKB-EC"/>
</dbReference>
<reference evidence="16" key="3">
    <citation type="submission" date="2023-01" db="EMBL/GenBank/DDBJ databases">
        <title>Human gut microbiome strain richness.</title>
        <authorList>
            <person name="Chen-Liaw A."/>
        </authorList>
    </citation>
    <scope>NUCLEOTIDE SEQUENCE</scope>
    <source>
        <strain evidence="16">D35st1_E5_D35t1_190705</strain>
    </source>
</reference>
<dbReference type="InterPro" id="IPR015422">
    <property type="entry name" value="PyrdxlP-dep_Trfase_small"/>
</dbReference>
<keyword evidence="17" id="KW-0032">Aminotransferase</keyword>
<dbReference type="RefSeq" id="WP_005864856.1">
    <property type="nucleotide sequence ID" value="NZ_AP019729.1"/>
</dbReference>
<evidence type="ECO:0000256" key="12">
    <source>
        <dbReference type="ARBA" id="ARBA00047715"/>
    </source>
</evidence>
<dbReference type="EMBL" id="CP120353">
    <property type="protein sequence ID" value="WET66423.1"/>
    <property type="molecule type" value="Genomic_DNA"/>
</dbReference>
<evidence type="ECO:0000313" key="19">
    <source>
        <dbReference type="EMBL" id="WET66423.1"/>
    </source>
</evidence>
<evidence type="ECO:0000256" key="8">
    <source>
        <dbReference type="ARBA" id="ARBA00022756"/>
    </source>
</evidence>
<sequence length="401" mass="45051">MKSYNEQLTALRASGNLRHLPEVEHQGIWILKEGMRMLNLSSNDYLGLASRQDLQEEFQASTQDRFYPYSSSSSRLLTGNFSVYTKLEKQIARSFDREAALIFNSGYHANTGILPALTDKQTLLLADKLVHASIIDGILLSGSPFLRYRHNDYDQLERLVQKNACQYETIIILTESIFSMDGDVADLNRLIAIKRQYPNILLYVDEAHAIGARGKTGLGIAEEQGCIQEIDLLVGTFGKALASMGAYLVCSHTIREYLVNTMRPLIFSTALPPFQIAWTSFIWEQLPSFTKERENLLAYSRLLAEALTSKGGEISQSHIIPFIVGESEDCVRKAEELQRKGFYCLPVRPPTVPKGTSRIRFSLTANLTIKNMHQLIVETGRTSSPTGTRPVSTPPDRELDR</sequence>
<dbReference type="GO" id="GO:0008483">
    <property type="term" value="F:transaminase activity"/>
    <property type="evidence" value="ECO:0007669"/>
    <property type="project" value="UniProtKB-KW"/>
</dbReference>
<comment type="subunit">
    <text evidence="5">Homodimer.</text>
</comment>
<dbReference type="Gene3D" id="3.40.640.10">
    <property type="entry name" value="Type I PLP-dependent aspartate aminotransferase-like (Major domain)"/>
    <property type="match status" value="1"/>
</dbReference>
<dbReference type="InterPro" id="IPR001917">
    <property type="entry name" value="Aminotrans_II_pyridoxalP_BS"/>
</dbReference>
<dbReference type="InterPro" id="IPR004839">
    <property type="entry name" value="Aminotransferase_I/II_large"/>
</dbReference>
<keyword evidence="8" id="KW-0093">Biotin biosynthesis</keyword>
<evidence type="ECO:0000256" key="1">
    <source>
        <dbReference type="ARBA" id="ARBA00001933"/>
    </source>
</evidence>
<comment type="similarity">
    <text evidence="4">Belongs to the class-II pyridoxal-phosphate-dependent aminotransferase family. BioF subfamily.</text>
</comment>
<dbReference type="PANTHER" id="PTHR13693">
    <property type="entry name" value="CLASS II AMINOTRANSFERASE/8-AMINO-7-OXONONANOATE SYNTHASE"/>
    <property type="match status" value="1"/>
</dbReference>
<dbReference type="Pfam" id="PF00155">
    <property type="entry name" value="Aminotran_1_2"/>
    <property type="match status" value="1"/>
</dbReference>
<feature type="compositionally biased region" description="Polar residues" evidence="14">
    <location>
        <begin position="380"/>
        <end position="391"/>
    </location>
</feature>
<name>A0A3R6CNZ4_PARDI</name>
<evidence type="ECO:0000313" key="16">
    <source>
        <dbReference type="EMBL" id="MDB9141116.1"/>
    </source>
</evidence>
<evidence type="ECO:0000256" key="14">
    <source>
        <dbReference type="SAM" id="MobiDB-lite"/>
    </source>
</evidence>
<feature type="domain" description="Aminotransferase class I/classII large" evidence="15">
    <location>
        <begin position="37"/>
        <end position="376"/>
    </location>
</feature>
<dbReference type="PROSITE" id="PS00599">
    <property type="entry name" value="AA_TRANSFER_CLASS_2"/>
    <property type="match status" value="1"/>
</dbReference>
<protein>
    <recommendedName>
        <fullName evidence="6">8-amino-7-oxononanoate synthase</fullName>
        <ecNumber evidence="6">2.3.1.47</ecNumber>
    </recommendedName>
    <alternativeName>
        <fullName evidence="10">7-keto-8-amino-pelargonic acid synthase</fullName>
    </alternativeName>
    <alternativeName>
        <fullName evidence="11">8-amino-7-ketopelargonate synthase</fullName>
    </alternativeName>
</protein>
<dbReference type="EMBL" id="VOHW01000002">
    <property type="protein sequence ID" value="TWV63602.1"/>
    <property type="molecule type" value="Genomic_DNA"/>
</dbReference>
<reference evidence="19" key="4">
    <citation type="submission" date="2023-03" db="EMBL/GenBank/DDBJ databases">
        <title>Parabacteroides distasonis, a bacteria resistant against UC.</title>
        <authorList>
            <person name="Dai W."/>
        </authorList>
    </citation>
    <scope>NUCLEOTIDE SEQUENCE</scope>
    <source>
        <strain evidence="19">F1-28</strain>
    </source>
</reference>
<dbReference type="GO" id="GO:0009102">
    <property type="term" value="P:biotin biosynthetic process"/>
    <property type="evidence" value="ECO:0007669"/>
    <property type="project" value="UniProtKB-KW"/>
</dbReference>
<keyword evidence="7 17" id="KW-0808">Transferase</keyword>
<gene>
    <name evidence="18" type="ORF">FSA05_05555</name>
    <name evidence="17" type="ORF">GKD59_13455</name>
    <name evidence="19" type="ORF">P2T59_10650</name>
    <name evidence="16" type="ORF">PN612_21750</name>
</gene>
<evidence type="ECO:0000256" key="13">
    <source>
        <dbReference type="RuleBase" id="RU003693"/>
    </source>
</evidence>
<evidence type="ECO:0000259" key="15">
    <source>
        <dbReference type="Pfam" id="PF00155"/>
    </source>
</evidence>
<evidence type="ECO:0000313" key="18">
    <source>
        <dbReference type="EMBL" id="TWV63602.1"/>
    </source>
</evidence>
<evidence type="ECO:0000256" key="2">
    <source>
        <dbReference type="ARBA" id="ARBA00004746"/>
    </source>
</evidence>
<organism evidence="18 20">
    <name type="scientific">Parabacteroides distasonis</name>
    <dbReference type="NCBI Taxonomy" id="823"/>
    <lineage>
        <taxon>Bacteria</taxon>
        <taxon>Pseudomonadati</taxon>
        <taxon>Bacteroidota</taxon>
        <taxon>Bacteroidia</taxon>
        <taxon>Bacteroidales</taxon>
        <taxon>Tannerellaceae</taxon>
        <taxon>Parabacteroides</taxon>
    </lineage>
</organism>
<evidence type="ECO:0000313" key="21">
    <source>
        <dbReference type="Proteomes" id="UP000463337"/>
    </source>
</evidence>
<comment type="pathway">
    <text evidence="2">Cofactor biosynthesis; biotin biosynthesis.</text>
</comment>
<dbReference type="InterPro" id="IPR015421">
    <property type="entry name" value="PyrdxlP-dep_Trfase_major"/>
</dbReference>
<comment type="catalytic activity">
    <reaction evidence="12">
        <text>6-carboxyhexanoyl-[ACP] + L-alanine + H(+) = (8S)-8-amino-7-oxononanoate + holo-[ACP] + CO2</text>
        <dbReference type="Rhea" id="RHEA:42288"/>
        <dbReference type="Rhea" id="RHEA-COMP:9685"/>
        <dbReference type="Rhea" id="RHEA-COMP:9955"/>
        <dbReference type="ChEBI" id="CHEBI:15378"/>
        <dbReference type="ChEBI" id="CHEBI:16526"/>
        <dbReference type="ChEBI" id="CHEBI:57972"/>
        <dbReference type="ChEBI" id="CHEBI:64479"/>
        <dbReference type="ChEBI" id="CHEBI:78846"/>
        <dbReference type="ChEBI" id="CHEBI:149468"/>
        <dbReference type="EC" id="2.3.1.47"/>
    </reaction>
</comment>
<evidence type="ECO:0000256" key="5">
    <source>
        <dbReference type="ARBA" id="ARBA00011738"/>
    </source>
</evidence>
<evidence type="ECO:0000256" key="4">
    <source>
        <dbReference type="ARBA" id="ARBA00010008"/>
    </source>
</evidence>
<feature type="region of interest" description="Disordered" evidence="14">
    <location>
        <begin position="378"/>
        <end position="401"/>
    </location>
</feature>
<reference evidence="17 21" key="1">
    <citation type="journal article" date="2019" name="Nat. Med.">
        <title>A library of human gut bacterial isolates paired with longitudinal multiomics data enables mechanistic microbiome research.</title>
        <authorList>
            <person name="Poyet M."/>
            <person name="Groussin M."/>
            <person name="Gibbons S.M."/>
            <person name="Avila-Pacheco J."/>
            <person name="Jiang X."/>
            <person name="Kearney S.M."/>
            <person name="Perrotta A.R."/>
            <person name="Berdy B."/>
            <person name="Zhao S."/>
            <person name="Lieberman T.D."/>
            <person name="Swanson P.K."/>
            <person name="Smith M."/>
            <person name="Roesemann S."/>
            <person name="Alexander J.E."/>
            <person name="Rich S.A."/>
            <person name="Livny J."/>
            <person name="Vlamakis H."/>
            <person name="Clish C."/>
            <person name="Bullock K."/>
            <person name="Deik A."/>
            <person name="Scott J."/>
            <person name="Pierce K.A."/>
            <person name="Xavier R.J."/>
            <person name="Alm E.J."/>
        </authorList>
    </citation>
    <scope>NUCLEOTIDE SEQUENCE [LARGE SCALE GENOMIC DNA]</scope>
    <source>
        <strain evidence="17 21">BIOML-A41</strain>
    </source>
</reference>
<dbReference type="Gene3D" id="3.90.1150.10">
    <property type="entry name" value="Aspartate Aminotransferase, domain 1"/>
    <property type="match status" value="1"/>
</dbReference>
<comment type="pathway">
    <text evidence="3">Lipid metabolism.</text>
</comment>
<dbReference type="Proteomes" id="UP000315827">
    <property type="component" value="Unassembled WGS sequence"/>
</dbReference>
<evidence type="ECO:0000256" key="9">
    <source>
        <dbReference type="ARBA" id="ARBA00022898"/>
    </source>
</evidence>
<dbReference type="Proteomes" id="UP001221009">
    <property type="component" value="Chromosome"/>
</dbReference>
<dbReference type="EMBL" id="JAQMPX010000154">
    <property type="protein sequence ID" value="MDB9141116.1"/>
    <property type="molecule type" value="Genomic_DNA"/>
</dbReference>
<keyword evidence="9 13" id="KW-0663">Pyridoxal phosphate</keyword>
<dbReference type="EMBL" id="WKLT01000011">
    <property type="protein sequence ID" value="MRY58890.1"/>
    <property type="molecule type" value="Genomic_DNA"/>
</dbReference>
<dbReference type="GO" id="GO:0030170">
    <property type="term" value="F:pyridoxal phosphate binding"/>
    <property type="evidence" value="ECO:0007669"/>
    <property type="project" value="InterPro"/>
</dbReference>
<evidence type="ECO:0000313" key="17">
    <source>
        <dbReference type="EMBL" id="MRY58890.1"/>
    </source>
</evidence>
<dbReference type="Proteomes" id="UP001211522">
    <property type="component" value="Unassembled WGS sequence"/>
</dbReference>
<dbReference type="PANTHER" id="PTHR13693:SF100">
    <property type="entry name" value="8-AMINO-7-OXONONANOATE SYNTHASE"/>
    <property type="match status" value="1"/>
</dbReference>
<dbReference type="InterPro" id="IPR015424">
    <property type="entry name" value="PyrdxlP-dep_Trfase"/>
</dbReference>
<evidence type="ECO:0000256" key="7">
    <source>
        <dbReference type="ARBA" id="ARBA00022679"/>
    </source>
</evidence>
<comment type="cofactor">
    <cofactor evidence="1 13">
        <name>pyridoxal 5'-phosphate</name>
        <dbReference type="ChEBI" id="CHEBI:597326"/>
    </cofactor>
</comment>
<accession>A0A3R6CNZ4</accession>
<proteinExistence type="inferred from homology"/>
<evidence type="ECO:0000256" key="10">
    <source>
        <dbReference type="ARBA" id="ARBA00032610"/>
    </source>
</evidence>
<evidence type="ECO:0000313" key="20">
    <source>
        <dbReference type="Proteomes" id="UP000315827"/>
    </source>
</evidence>
<evidence type="ECO:0000256" key="6">
    <source>
        <dbReference type="ARBA" id="ARBA00013187"/>
    </source>
</evidence>
<dbReference type="EC" id="2.3.1.47" evidence="6"/>
<dbReference type="InterPro" id="IPR050087">
    <property type="entry name" value="AON_synthase_class-II"/>
</dbReference>
<reference evidence="18 20" key="2">
    <citation type="submission" date="2019-07" db="EMBL/GenBank/DDBJ databases">
        <title>Genome sequencing of Parabacteroides distasonis iSURF_7.</title>
        <authorList>
            <person name="Degefu H.N."/>
            <person name="Ruoff K.L."/>
            <person name="Price C.E."/>
            <person name="Valls R.A."/>
            <person name="O'Toole G.A."/>
        </authorList>
    </citation>
    <scope>NUCLEOTIDE SEQUENCE [LARGE SCALE GENOMIC DNA]</scope>
    <source>
        <strain evidence="18 20">CFPLTA003_1B</strain>
    </source>
</reference>
<evidence type="ECO:0000256" key="11">
    <source>
        <dbReference type="ARBA" id="ARBA00033381"/>
    </source>
</evidence>
<dbReference type="Proteomes" id="UP000463337">
    <property type="component" value="Unassembled WGS sequence"/>
</dbReference>
<dbReference type="AlphaFoldDB" id="A0A3R6CNZ4"/>